<evidence type="ECO:0000313" key="1">
    <source>
        <dbReference type="EMBL" id="QQK44168.1"/>
    </source>
</evidence>
<evidence type="ECO:0000313" key="2">
    <source>
        <dbReference type="Proteomes" id="UP000595662"/>
    </source>
</evidence>
<protein>
    <submittedName>
        <fullName evidence="1">Uncharacterized protein</fullName>
    </submittedName>
</protein>
<proteinExistence type="predicted"/>
<dbReference type="GeneID" id="90953049"/>
<dbReference type="AlphaFoldDB" id="A0A7T6XMX5"/>
<organism evidence="1 2">
    <name type="scientific">Penicillium digitatum</name>
    <name type="common">Green mold</name>
    <dbReference type="NCBI Taxonomy" id="36651"/>
    <lineage>
        <taxon>Eukaryota</taxon>
        <taxon>Fungi</taxon>
        <taxon>Dikarya</taxon>
        <taxon>Ascomycota</taxon>
        <taxon>Pezizomycotina</taxon>
        <taxon>Eurotiomycetes</taxon>
        <taxon>Eurotiomycetidae</taxon>
        <taxon>Eurotiales</taxon>
        <taxon>Aspergillaceae</taxon>
        <taxon>Penicillium</taxon>
    </lineage>
</organism>
<dbReference type="EMBL" id="CP060776">
    <property type="protein sequence ID" value="QQK44168.1"/>
    <property type="molecule type" value="Genomic_DNA"/>
</dbReference>
<sequence>MSDSVWCNDTSDNTRFDHPFSQDIHIDEDLMGSLLHNVDDYGAGFVDFDTSVNEESLRGLGMSALSVSSLLRSANDAVSVINSLDASINNLIRALGCSNEISTGIESLKGSVNHLNTLTASLSRRLDAFMDLAEQFENKVARGLDSVDALESLLGRVVRLEQTAMERIENLAIRARSKDIRESCDR</sequence>
<accession>A0A7T6XMX5</accession>
<name>A0A7T6XMX5_PENDI</name>
<dbReference type="RefSeq" id="XP_065956937.1">
    <property type="nucleotide sequence ID" value="XM_066101854.1"/>
</dbReference>
<reference evidence="1 2" key="1">
    <citation type="submission" date="2020-08" db="EMBL/GenBank/DDBJ databases">
        <title>The completed genome sequence of the pathogenic ascomycete fungus Penicillium digitatum.</title>
        <authorList>
            <person name="Wang M."/>
        </authorList>
    </citation>
    <scope>NUCLEOTIDE SEQUENCE [LARGE SCALE GENOMIC DNA]</scope>
    <source>
        <strain evidence="1 2">PdW03</strain>
    </source>
</reference>
<gene>
    <name evidence="1" type="ORF">Pdw03_8069</name>
</gene>
<dbReference type="Proteomes" id="UP000595662">
    <property type="component" value="Chromosome 3"/>
</dbReference>